<evidence type="ECO:0000313" key="2">
    <source>
        <dbReference type="EMBL" id="GAA0443018.1"/>
    </source>
</evidence>
<evidence type="ECO:0000313" key="3">
    <source>
        <dbReference type="Proteomes" id="UP001499895"/>
    </source>
</evidence>
<dbReference type="Proteomes" id="UP001499895">
    <property type="component" value="Unassembled WGS sequence"/>
</dbReference>
<sequence>MAAFGLAILGAGLATAAPAQAEVPKRAAACTTIKITGKKVAVRMPDSGDTVADADDRVTRYVHKGDKLRSCIIANGYSQTYNKCGKTGHDWYIVRGGQVPVTCAKRV</sequence>
<dbReference type="EMBL" id="BAAAHB010000001">
    <property type="protein sequence ID" value="GAA0443018.1"/>
    <property type="molecule type" value="Genomic_DNA"/>
</dbReference>
<organism evidence="2 3">
    <name type="scientific">Streptomyces stramineus</name>
    <dbReference type="NCBI Taxonomy" id="173861"/>
    <lineage>
        <taxon>Bacteria</taxon>
        <taxon>Bacillati</taxon>
        <taxon>Actinomycetota</taxon>
        <taxon>Actinomycetes</taxon>
        <taxon>Kitasatosporales</taxon>
        <taxon>Streptomycetaceae</taxon>
        <taxon>Streptomyces</taxon>
    </lineage>
</organism>
<keyword evidence="3" id="KW-1185">Reference proteome</keyword>
<reference evidence="2 3" key="1">
    <citation type="journal article" date="2019" name="Int. J. Syst. Evol. Microbiol.">
        <title>The Global Catalogue of Microorganisms (GCM) 10K type strain sequencing project: providing services to taxonomists for standard genome sequencing and annotation.</title>
        <authorList>
            <consortium name="The Broad Institute Genomics Platform"/>
            <consortium name="The Broad Institute Genome Sequencing Center for Infectious Disease"/>
            <person name="Wu L."/>
            <person name="Ma J."/>
        </authorList>
    </citation>
    <scope>NUCLEOTIDE SEQUENCE [LARGE SCALE GENOMIC DNA]</scope>
    <source>
        <strain evidence="2 3">JCM 10649</strain>
    </source>
</reference>
<gene>
    <name evidence="2" type="ORF">GCM10009544_02250</name>
</gene>
<protein>
    <recommendedName>
        <fullName evidence="4">Secreted protein</fullName>
    </recommendedName>
</protein>
<comment type="caution">
    <text evidence="2">The sequence shown here is derived from an EMBL/GenBank/DDBJ whole genome shotgun (WGS) entry which is preliminary data.</text>
</comment>
<evidence type="ECO:0000256" key="1">
    <source>
        <dbReference type="SAM" id="SignalP"/>
    </source>
</evidence>
<feature type="signal peptide" evidence="1">
    <location>
        <begin position="1"/>
        <end position="21"/>
    </location>
</feature>
<keyword evidence="1" id="KW-0732">Signal</keyword>
<evidence type="ECO:0008006" key="4">
    <source>
        <dbReference type="Google" id="ProtNLM"/>
    </source>
</evidence>
<name>A0ABN0ZC34_9ACTN</name>
<proteinExistence type="predicted"/>
<feature type="chain" id="PRO_5046608302" description="Secreted protein" evidence="1">
    <location>
        <begin position="22"/>
        <end position="107"/>
    </location>
</feature>
<accession>A0ABN0ZC34</accession>